<keyword evidence="3" id="KW-1185">Reference proteome</keyword>
<feature type="transmembrane region" description="Helical" evidence="1">
    <location>
        <begin position="76"/>
        <end position="99"/>
    </location>
</feature>
<accession>A0A1I1XJ40</accession>
<evidence type="ECO:0000256" key="1">
    <source>
        <dbReference type="SAM" id="Phobius"/>
    </source>
</evidence>
<gene>
    <name evidence="2" type="ORF">SAMN05216251_101316</name>
</gene>
<keyword evidence="1" id="KW-0472">Membrane</keyword>
<dbReference type="AlphaFoldDB" id="A0A1I1XJ40"/>
<keyword evidence="1" id="KW-0812">Transmembrane</keyword>
<feature type="transmembrane region" description="Helical" evidence="1">
    <location>
        <begin position="39"/>
        <end position="56"/>
    </location>
</feature>
<evidence type="ECO:0000313" key="3">
    <source>
        <dbReference type="Proteomes" id="UP000199323"/>
    </source>
</evidence>
<feature type="transmembrane region" description="Helical" evidence="1">
    <location>
        <begin position="153"/>
        <end position="174"/>
    </location>
</feature>
<name>A0A1I1XJ40_9ACTN</name>
<reference evidence="2 3" key="1">
    <citation type="submission" date="2016-10" db="EMBL/GenBank/DDBJ databases">
        <authorList>
            <person name="de Groot N.N."/>
        </authorList>
    </citation>
    <scope>NUCLEOTIDE SEQUENCE [LARGE SCALE GENOMIC DNA]</scope>
    <source>
        <strain evidence="2 3">CGMCC 4.3510</strain>
    </source>
</reference>
<proteinExistence type="predicted"/>
<dbReference type="Proteomes" id="UP000199323">
    <property type="component" value="Unassembled WGS sequence"/>
</dbReference>
<protein>
    <submittedName>
        <fullName evidence="2">Uncharacterized protein</fullName>
    </submittedName>
</protein>
<dbReference type="STRING" id="380248.SAMN05216251_101316"/>
<keyword evidence="1" id="KW-1133">Transmembrane helix</keyword>
<evidence type="ECO:0000313" key="2">
    <source>
        <dbReference type="EMBL" id="SFE05410.1"/>
    </source>
</evidence>
<sequence>MARWRRAGRLLNPVAAGRQVCRPSRPDRVHDPVVRRIQLLRMVVGFAAIVWILVAYRLASDPAAVASRRFDQVADLVALLAVTFPVTVGAFVVASRPHLRRLYLRRSLKPLGALLALGGAVAYVALLASGALTEGEFWSVPDRDRPGADDDLTLAYHLVLSAVTVWVVVFLFYGTGLALAYMFRTADVHEILPPVIAIALTWENAVQDLVTNPYAGAPAAVRFVATFGGPLSITAVSVWETRRLRTRHGRTLRRALGR</sequence>
<feature type="transmembrane region" description="Helical" evidence="1">
    <location>
        <begin position="111"/>
        <end position="133"/>
    </location>
</feature>
<organism evidence="2 3">
    <name type="scientific">Actinacidiphila alni</name>
    <dbReference type="NCBI Taxonomy" id="380248"/>
    <lineage>
        <taxon>Bacteria</taxon>
        <taxon>Bacillati</taxon>
        <taxon>Actinomycetota</taxon>
        <taxon>Actinomycetes</taxon>
        <taxon>Kitasatosporales</taxon>
        <taxon>Streptomycetaceae</taxon>
        <taxon>Actinacidiphila</taxon>
    </lineage>
</organism>
<dbReference type="EMBL" id="FONG01000001">
    <property type="protein sequence ID" value="SFE05410.1"/>
    <property type="molecule type" value="Genomic_DNA"/>
</dbReference>